<evidence type="ECO:0000313" key="1">
    <source>
        <dbReference type="EMBL" id="ABX43339.1"/>
    </source>
</evidence>
<accession>A9KQ27</accession>
<organism evidence="1 2">
    <name type="scientific">Lachnoclostridium phytofermentans (strain ATCC 700394 / DSM 18823 / ISDg)</name>
    <name type="common">Clostridium phytofermentans</name>
    <dbReference type="NCBI Taxonomy" id="357809"/>
    <lineage>
        <taxon>Bacteria</taxon>
        <taxon>Bacillati</taxon>
        <taxon>Bacillota</taxon>
        <taxon>Clostridia</taxon>
        <taxon>Lachnospirales</taxon>
        <taxon>Lachnospiraceae</taxon>
    </lineage>
</organism>
<dbReference type="Proteomes" id="UP000000370">
    <property type="component" value="Chromosome"/>
</dbReference>
<proteinExistence type="predicted"/>
<reference evidence="2" key="1">
    <citation type="submission" date="2007-11" db="EMBL/GenBank/DDBJ databases">
        <title>Complete genome sequence of Clostridium phytofermentans ISDg.</title>
        <authorList>
            <person name="Leschine S.B."/>
            <person name="Warnick T.A."/>
            <person name="Blanchard J.L."/>
            <person name="Schnell D.J."/>
            <person name="Petit E.L."/>
            <person name="LaTouf W.G."/>
            <person name="Copeland A."/>
            <person name="Lucas S."/>
            <person name="Lapidus A."/>
            <person name="Barry K."/>
            <person name="Glavina del Rio T."/>
            <person name="Dalin E."/>
            <person name="Tice H."/>
            <person name="Pitluck S."/>
            <person name="Kiss H."/>
            <person name="Brettin T."/>
            <person name="Bruce D."/>
            <person name="Detter J.C."/>
            <person name="Han C."/>
            <person name="Kuske C."/>
            <person name="Schmutz J."/>
            <person name="Larimer F."/>
            <person name="Land M."/>
            <person name="Hauser L."/>
            <person name="Kyrpides N."/>
            <person name="Kim E.A."/>
            <person name="Richardson P."/>
        </authorList>
    </citation>
    <scope>NUCLEOTIDE SEQUENCE [LARGE SCALE GENOMIC DNA]</scope>
    <source>
        <strain evidence="2">ATCC 700394 / DSM 18823 / ISDg</strain>
    </source>
</reference>
<keyword evidence="2" id="KW-1185">Reference proteome</keyword>
<gene>
    <name evidence="1" type="ordered locus">Cphy_2982</name>
</gene>
<dbReference type="eggNOG" id="ENOG5032TDH">
    <property type="taxonomic scope" value="Bacteria"/>
</dbReference>
<dbReference type="AlphaFoldDB" id="A9KQ27"/>
<sequence>MDEMVSKSESWKDYKPSHESIKNIIKAQINNLFDNQVVIGFYLKRINDECMYKEDGFSGIGEYAYQTYGIEKDRCSWLMRIADKFCKEGSPCLKDEWKPFSISKLRELTYLTDEQLKEVTPNTTVKVIRKMKPKKEKVATSQPKSDVTESKPGISIQVEENRSSGQCIHRTEFICTLSESSKLTTLNGENCSNSCCWNCNRHGACGYECNSSAHRPDMDNRLESVNENAEMIQKEPEIVIEIAENVIEETETVSEQDEITFPCDTCDWDIKGCCNYGSSKLDYCVNGDKWKAKINTESDIIQTEYTEPVQPELPILKNNDQRKNWAENYKAWGEWYHDENIDCHYYKFDFFNGDRLIVEEYLDRETYWGKENRDLHYFHLLQKEKPKYEKNNTYDKKYEHDTTSLSEIVEYLKELQKGRAK</sequence>
<dbReference type="RefSeq" id="WP_012200990.1">
    <property type="nucleotide sequence ID" value="NC_010001.1"/>
</dbReference>
<name>A9KQ27_LACP7</name>
<dbReference type="EMBL" id="CP000885">
    <property type="protein sequence ID" value="ABX43339.1"/>
    <property type="molecule type" value="Genomic_DNA"/>
</dbReference>
<dbReference type="KEGG" id="cpy:Cphy_2982"/>
<dbReference type="HOGENOM" id="CLU_651670_0_0_9"/>
<dbReference type="STRING" id="357809.Cphy_2982"/>
<dbReference type="OrthoDB" id="2052465at2"/>
<protein>
    <submittedName>
        <fullName evidence="1">Uncharacterized protein</fullName>
    </submittedName>
</protein>
<evidence type="ECO:0000313" key="2">
    <source>
        <dbReference type="Proteomes" id="UP000000370"/>
    </source>
</evidence>